<dbReference type="GO" id="GO:0016740">
    <property type="term" value="F:transferase activity"/>
    <property type="evidence" value="ECO:0007669"/>
    <property type="project" value="UniProtKB-KW"/>
</dbReference>
<reference evidence="2" key="1">
    <citation type="submission" date="2016-10" db="EMBL/GenBank/DDBJ databases">
        <authorList>
            <person name="Varghese N."/>
            <person name="Submissions S."/>
        </authorList>
    </citation>
    <scope>NUCLEOTIDE SEQUENCE [LARGE SCALE GENOMIC DNA]</scope>
    <source>
        <strain evidence="2">DSM 3384</strain>
    </source>
</reference>
<evidence type="ECO:0000313" key="2">
    <source>
        <dbReference type="Proteomes" id="UP000199608"/>
    </source>
</evidence>
<keyword evidence="1" id="KW-0808">Transferase</keyword>
<evidence type="ECO:0000313" key="1">
    <source>
        <dbReference type="EMBL" id="SDU47778.1"/>
    </source>
</evidence>
<protein>
    <submittedName>
        <fullName evidence="1">Carbonic anhydrase or acetyltransferase, isoleucine patch superfamily</fullName>
    </submittedName>
</protein>
<gene>
    <name evidence="1" type="ORF">SAMN04487931_109189</name>
</gene>
<dbReference type="AlphaFoldDB" id="A0A1H2IVD2"/>
<sequence>MIRSFDGKTPQIAVTAYIDETAVIIGDVEIGEESSVWPGAVIRGDMGKITIGKQSVIEDNCVIHSGIPGEDDSPVSIGDRVTIGHGAVVHSISIGSHVLIGINATLLHRSIIGDFCVIAAATLVGPGQEIPDNSLAMGVPAKIKGKPSESQFWWSKNSFEKYKNSAKKIAGL</sequence>
<dbReference type="SUPFAM" id="SSF51161">
    <property type="entry name" value="Trimeric LpxA-like enzymes"/>
    <property type="match status" value="1"/>
</dbReference>
<dbReference type="InterPro" id="IPR047324">
    <property type="entry name" value="LbH_gamma_CA-like"/>
</dbReference>
<dbReference type="PANTHER" id="PTHR13061:SF29">
    <property type="entry name" value="GAMMA CARBONIC ANHYDRASE-LIKE 1, MITOCHONDRIAL-RELATED"/>
    <property type="match status" value="1"/>
</dbReference>
<keyword evidence="2" id="KW-1185">Reference proteome</keyword>
<accession>A0A1H2IVD2</accession>
<dbReference type="InterPro" id="IPR011004">
    <property type="entry name" value="Trimer_LpxA-like_sf"/>
</dbReference>
<dbReference type="PANTHER" id="PTHR13061">
    <property type="entry name" value="DYNACTIN SUBUNIT P25"/>
    <property type="match status" value="1"/>
</dbReference>
<dbReference type="Proteomes" id="UP000199608">
    <property type="component" value="Unassembled WGS sequence"/>
</dbReference>
<dbReference type="EMBL" id="FNLL01000009">
    <property type="protein sequence ID" value="SDU47778.1"/>
    <property type="molecule type" value="Genomic_DNA"/>
</dbReference>
<organism evidence="1 2">
    <name type="scientific">Desulfobacula phenolica</name>
    <dbReference type="NCBI Taxonomy" id="90732"/>
    <lineage>
        <taxon>Bacteria</taxon>
        <taxon>Pseudomonadati</taxon>
        <taxon>Thermodesulfobacteriota</taxon>
        <taxon>Desulfobacteria</taxon>
        <taxon>Desulfobacterales</taxon>
        <taxon>Desulfobacteraceae</taxon>
        <taxon>Desulfobacula</taxon>
    </lineage>
</organism>
<proteinExistence type="predicted"/>
<dbReference type="Gene3D" id="2.160.10.10">
    <property type="entry name" value="Hexapeptide repeat proteins"/>
    <property type="match status" value="1"/>
</dbReference>
<dbReference type="RefSeq" id="WP_092236113.1">
    <property type="nucleotide sequence ID" value="NZ_FNLL01000009.1"/>
</dbReference>
<dbReference type="CDD" id="cd04645">
    <property type="entry name" value="LbH_gamma_CA_like"/>
    <property type="match status" value="1"/>
</dbReference>
<dbReference type="Pfam" id="PF21711">
    <property type="entry name" value="DCTN5"/>
    <property type="match status" value="1"/>
</dbReference>
<dbReference type="InterPro" id="IPR050484">
    <property type="entry name" value="Transf_Hexapept/Carb_Anhydrase"/>
</dbReference>
<name>A0A1H2IVD2_9BACT</name>